<evidence type="ECO:0000259" key="4">
    <source>
        <dbReference type="PROSITE" id="PS01124"/>
    </source>
</evidence>
<gene>
    <name evidence="5" type="ORF">SAMN05444515_1152</name>
</gene>
<dbReference type="PANTHER" id="PTHR46796:SF13">
    <property type="entry name" value="HTH-TYPE TRANSCRIPTIONAL ACTIVATOR RHAS"/>
    <property type="match status" value="1"/>
</dbReference>
<reference evidence="6" key="1">
    <citation type="submission" date="2016-10" db="EMBL/GenBank/DDBJ databases">
        <authorList>
            <person name="Varghese N."/>
            <person name="Submissions S."/>
        </authorList>
    </citation>
    <scope>NUCLEOTIDE SEQUENCE [LARGE SCALE GENOMIC DNA]</scope>
    <source>
        <strain evidence="6">DSM 241</strain>
    </source>
</reference>
<dbReference type="OrthoDB" id="9809338at2"/>
<evidence type="ECO:0000256" key="3">
    <source>
        <dbReference type="ARBA" id="ARBA00023163"/>
    </source>
</evidence>
<dbReference type="Pfam" id="PF12833">
    <property type="entry name" value="HTH_18"/>
    <property type="match status" value="1"/>
</dbReference>
<keyword evidence="1" id="KW-0805">Transcription regulation</keyword>
<dbReference type="AlphaFoldDB" id="A0A1H7PTH3"/>
<dbReference type="GO" id="GO:0003700">
    <property type="term" value="F:DNA-binding transcription factor activity"/>
    <property type="evidence" value="ECO:0007669"/>
    <property type="project" value="InterPro"/>
</dbReference>
<dbReference type="InterPro" id="IPR009057">
    <property type="entry name" value="Homeodomain-like_sf"/>
</dbReference>
<dbReference type="InterPro" id="IPR018060">
    <property type="entry name" value="HTH_AraC"/>
</dbReference>
<organism evidence="5 6">
    <name type="scientific">Ectothiorhodospira marina</name>
    <dbReference type="NCBI Taxonomy" id="1396821"/>
    <lineage>
        <taxon>Bacteria</taxon>
        <taxon>Pseudomonadati</taxon>
        <taxon>Pseudomonadota</taxon>
        <taxon>Gammaproteobacteria</taxon>
        <taxon>Chromatiales</taxon>
        <taxon>Ectothiorhodospiraceae</taxon>
        <taxon>Ectothiorhodospira</taxon>
    </lineage>
</organism>
<dbReference type="SUPFAM" id="SSF46689">
    <property type="entry name" value="Homeodomain-like"/>
    <property type="match status" value="1"/>
</dbReference>
<dbReference type="EMBL" id="FOAA01000015">
    <property type="protein sequence ID" value="SEL38555.1"/>
    <property type="molecule type" value="Genomic_DNA"/>
</dbReference>
<dbReference type="Gene3D" id="1.10.10.60">
    <property type="entry name" value="Homeodomain-like"/>
    <property type="match status" value="1"/>
</dbReference>
<dbReference type="PROSITE" id="PS01124">
    <property type="entry name" value="HTH_ARAC_FAMILY_2"/>
    <property type="match status" value="1"/>
</dbReference>
<dbReference type="STRING" id="1396821.SAMN05444515_1152"/>
<evidence type="ECO:0000313" key="5">
    <source>
        <dbReference type="EMBL" id="SEL38555.1"/>
    </source>
</evidence>
<name>A0A1H7PTH3_9GAMM</name>
<keyword evidence="2 5" id="KW-0238">DNA-binding</keyword>
<keyword evidence="6" id="KW-1185">Reference proteome</keyword>
<keyword evidence="3" id="KW-0804">Transcription</keyword>
<dbReference type="SMART" id="SM00342">
    <property type="entry name" value="HTH_ARAC"/>
    <property type="match status" value="1"/>
</dbReference>
<feature type="domain" description="HTH araC/xylS-type" evidence="4">
    <location>
        <begin position="210"/>
        <end position="298"/>
    </location>
</feature>
<dbReference type="RefSeq" id="WP_090254762.1">
    <property type="nucleotide sequence ID" value="NZ_FOAA01000015.1"/>
</dbReference>
<dbReference type="GO" id="GO:0043565">
    <property type="term" value="F:sequence-specific DNA binding"/>
    <property type="evidence" value="ECO:0007669"/>
    <property type="project" value="InterPro"/>
</dbReference>
<dbReference type="InterPro" id="IPR050204">
    <property type="entry name" value="AraC_XylS_family_regulators"/>
</dbReference>
<proteinExistence type="predicted"/>
<dbReference type="PANTHER" id="PTHR46796">
    <property type="entry name" value="HTH-TYPE TRANSCRIPTIONAL ACTIVATOR RHAS-RELATED"/>
    <property type="match status" value="1"/>
</dbReference>
<protein>
    <submittedName>
        <fullName evidence="5">AraC-type DNA-binding protein</fullName>
    </submittedName>
</protein>
<accession>A0A1H7PTH3</accession>
<dbReference type="Proteomes" id="UP000199256">
    <property type="component" value="Unassembled WGS sequence"/>
</dbReference>
<evidence type="ECO:0000256" key="2">
    <source>
        <dbReference type="ARBA" id="ARBA00023125"/>
    </source>
</evidence>
<evidence type="ECO:0000256" key="1">
    <source>
        <dbReference type="ARBA" id="ARBA00023015"/>
    </source>
</evidence>
<evidence type="ECO:0000313" key="6">
    <source>
        <dbReference type="Proteomes" id="UP000199256"/>
    </source>
</evidence>
<sequence length="310" mass="36117">MSHTEGRDRLLVLAEQSEDQSWADYGSQATKHPLLTHYIASYTYSVGELKEHDSKLITRAYPTLMTQLYFEFHGGLSEIHGENHGFGQHGPVCIGKRSYVKLGLGGWFDIYQVPSTRQARPIKNLKIELYPNALHELFNLSPNELLWEDLQLPDLVGARISSLILEEMESAQTGQEMVEVAERYLLDHIITQNRLKSKSNTPCVPELEDRLDQLARRTGKSERWLQKRYRDVCGMTFKQMQSNVRFHKAHHMLWATLSKGQALSLSQLACDCGYYDQPHFIKDFRRYTGMTPTQYLQQNLNQERQYLWYW</sequence>